<evidence type="ECO:0000313" key="3">
    <source>
        <dbReference type="EMBL" id="SFQ33365.1"/>
    </source>
</evidence>
<reference evidence="4" key="1">
    <citation type="submission" date="2016-10" db="EMBL/GenBank/DDBJ databases">
        <authorList>
            <person name="Varghese N."/>
            <person name="Submissions S."/>
        </authorList>
    </citation>
    <scope>NUCLEOTIDE SEQUENCE [LARGE SCALE GENOMIC DNA]</scope>
    <source>
        <strain evidence="4">P18</strain>
    </source>
</reference>
<dbReference type="SUPFAM" id="SSF82679">
    <property type="entry name" value="N-utilization substance G protein NusG, N-terminal domain"/>
    <property type="match status" value="1"/>
</dbReference>
<dbReference type="Gene3D" id="3.30.70.940">
    <property type="entry name" value="NusG, N-terminal domain"/>
    <property type="match status" value="1"/>
</dbReference>
<protein>
    <submittedName>
        <fullName evidence="3">Transcriptional antiterminator NusG</fullName>
    </submittedName>
</protein>
<gene>
    <name evidence="3" type="ORF">SAMN04487928_1355</name>
</gene>
<dbReference type="InterPro" id="IPR047663">
    <property type="entry name" value="Transcription_antiterm_LoaP"/>
</dbReference>
<dbReference type="InterPro" id="IPR006645">
    <property type="entry name" value="NGN-like_dom"/>
</dbReference>
<dbReference type="Proteomes" id="UP000182624">
    <property type="component" value="Unassembled WGS sequence"/>
</dbReference>
<proteinExistence type="predicted"/>
<dbReference type="Pfam" id="PF02357">
    <property type="entry name" value="NusG"/>
    <property type="match status" value="1"/>
</dbReference>
<dbReference type="NCBIfam" id="NF033641">
    <property type="entry name" value="antiterm_LoaP"/>
    <property type="match status" value="1"/>
</dbReference>
<feature type="domain" description="NusG-like N-terminal" evidence="2">
    <location>
        <begin position="2"/>
        <end position="95"/>
    </location>
</feature>
<dbReference type="InterPro" id="IPR036735">
    <property type="entry name" value="NGN_dom_sf"/>
</dbReference>
<dbReference type="OrthoDB" id="1681764at2"/>
<dbReference type="GO" id="GO:0006354">
    <property type="term" value="P:DNA-templated transcription elongation"/>
    <property type="evidence" value="ECO:0007669"/>
    <property type="project" value="InterPro"/>
</dbReference>
<dbReference type="EMBL" id="FOXO01000035">
    <property type="protein sequence ID" value="SFQ33365.1"/>
    <property type="molecule type" value="Genomic_DNA"/>
</dbReference>
<keyword evidence="4" id="KW-1185">Reference proteome</keyword>
<dbReference type="RefSeq" id="WP_074891312.1">
    <property type="nucleotide sequence ID" value="NZ_FOXO01000035.1"/>
</dbReference>
<dbReference type="GO" id="GO:0006355">
    <property type="term" value="P:regulation of DNA-templated transcription"/>
    <property type="evidence" value="ECO:0007669"/>
    <property type="project" value="InterPro"/>
</dbReference>
<accession>A0A1I5XN09</accession>
<name>A0A1I5XN09_9FIRM</name>
<evidence type="ECO:0000256" key="1">
    <source>
        <dbReference type="ARBA" id="ARBA00023163"/>
    </source>
</evidence>
<dbReference type="InterPro" id="IPR014722">
    <property type="entry name" value="Rib_uL2_dom2"/>
</dbReference>
<dbReference type="CDD" id="cd06091">
    <property type="entry name" value="KOW_NusG"/>
    <property type="match status" value="1"/>
</dbReference>
<evidence type="ECO:0000259" key="2">
    <source>
        <dbReference type="Pfam" id="PF02357"/>
    </source>
</evidence>
<dbReference type="Gene3D" id="2.30.30.30">
    <property type="match status" value="1"/>
</dbReference>
<evidence type="ECO:0000313" key="4">
    <source>
        <dbReference type="Proteomes" id="UP000182624"/>
    </source>
</evidence>
<dbReference type="AlphaFoldDB" id="A0A1I5XN09"/>
<sequence length="168" mass="19850">MFYVIWVQTQKEYEFKIKFKKKVNTSLYGRLLLITRIEKQKHRNSFLEKEKVMFPGYLFVETDYPEEIHEIICSQPEYIKILRNDGVFLPLTQREEDFLNRITGHTERVDMSLGIIDDGIVKVLSGPLSGFEQYIVKVDRHKRKAYLEMELFGEKKKLVAGLEIVAKS</sequence>
<organism evidence="3 4">
    <name type="scientific">Butyrivibrio proteoclasticus</name>
    <dbReference type="NCBI Taxonomy" id="43305"/>
    <lineage>
        <taxon>Bacteria</taxon>
        <taxon>Bacillati</taxon>
        <taxon>Bacillota</taxon>
        <taxon>Clostridia</taxon>
        <taxon>Lachnospirales</taxon>
        <taxon>Lachnospiraceae</taxon>
        <taxon>Butyrivibrio</taxon>
    </lineage>
</organism>
<keyword evidence="1" id="KW-0804">Transcription</keyword>